<reference evidence="1 2" key="1">
    <citation type="submission" date="2023-07" db="EMBL/GenBank/DDBJ databases">
        <title>Sorghum-associated microbial communities from plants grown in Nebraska, USA.</title>
        <authorList>
            <person name="Schachtman D."/>
        </authorList>
    </citation>
    <scope>NUCLEOTIDE SEQUENCE [LARGE SCALE GENOMIC DNA]</scope>
    <source>
        <strain evidence="1 2">DS1027</strain>
    </source>
</reference>
<dbReference type="Proteomes" id="UP001184150">
    <property type="component" value="Unassembled WGS sequence"/>
</dbReference>
<comment type="caution">
    <text evidence="1">The sequence shown here is derived from an EMBL/GenBank/DDBJ whole genome shotgun (WGS) entry which is preliminary data.</text>
</comment>
<evidence type="ECO:0000313" key="2">
    <source>
        <dbReference type="Proteomes" id="UP001184150"/>
    </source>
</evidence>
<evidence type="ECO:0000313" key="1">
    <source>
        <dbReference type="EMBL" id="MDR6512710.1"/>
    </source>
</evidence>
<organism evidence="1 2">
    <name type="scientific">Novosphingobium capsulatum</name>
    <dbReference type="NCBI Taxonomy" id="13688"/>
    <lineage>
        <taxon>Bacteria</taxon>
        <taxon>Pseudomonadati</taxon>
        <taxon>Pseudomonadota</taxon>
        <taxon>Alphaproteobacteria</taxon>
        <taxon>Sphingomonadales</taxon>
        <taxon>Sphingomonadaceae</taxon>
        <taxon>Novosphingobium</taxon>
    </lineage>
</organism>
<sequence>MIMTHSFDRTLSLSATLRVPGRTRQELSAPLTQGSSWRQRTTEFQLKLLKTLG</sequence>
<protein>
    <submittedName>
        <fullName evidence="1">Uncharacterized protein</fullName>
    </submittedName>
</protein>
<proteinExistence type="predicted"/>
<dbReference type="EMBL" id="JAVDRD010000011">
    <property type="protein sequence ID" value="MDR6512710.1"/>
    <property type="molecule type" value="Genomic_DNA"/>
</dbReference>
<accession>A0ABU1MQT8</accession>
<name>A0ABU1MQT8_9SPHN</name>
<keyword evidence="2" id="KW-1185">Reference proteome</keyword>
<gene>
    <name evidence="1" type="ORF">J2792_003595</name>
</gene>